<dbReference type="InterPro" id="IPR019885">
    <property type="entry name" value="Tscrpt_reg_HTH_AsnC-type_CS"/>
</dbReference>
<dbReference type="InterPro" id="IPR011991">
    <property type="entry name" value="ArsR-like_HTH"/>
</dbReference>
<sequence>MKKADLINLDRTDLRILAALQADGGLSNQQLAEQVGLSPSPCSRRVQKLEVAGIIIKRETVLDARKLGLDLTVMIQISMDRHTPERFANFEEQVASYPEVQQCYLVTGQEADYLLKVVVPDIDAYQHFLLNRITRIEGVSGVHSSFVMRRVVDTAALPLNYVEA</sequence>
<dbReference type="PANTHER" id="PTHR30154">
    <property type="entry name" value="LEUCINE-RESPONSIVE REGULATORY PROTEIN"/>
    <property type="match status" value="1"/>
</dbReference>
<dbReference type="PROSITE" id="PS50956">
    <property type="entry name" value="HTH_ASNC_2"/>
    <property type="match status" value="1"/>
</dbReference>
<organism evidence="5 6">
    <name type="scientific">Alcanivorax hongdengensis A-11-3</name>
    <dbReference type="NCBI Taxonomy" id="1177179"/>
    <lineage>
        <taxon>Bacteria</taxon>
        <taxon>Pseudomonadati</taxon>
        <taxon>Pseudomonadota</taxon>
        <taxon>Gammaproteobacteria</taxon>
        <taxon>Oceanospirillales</taxon>
        <taxon>Alcanivoracaceae</taxon>
        <taxon>Alcanivorax</taxon>
    </lineage>
</organism>
<dbReference type="AlphaFoldDB" id="L0WFD4"/>
<dbReference type="OrthoDB" id="8590699at2"/>
<dbReference type="InterPro" id="IPR036390">
    <property type="entry name" value="WH_DNA-bd_sf"/>
</dbReference>
<reference evidence="5 6" key="1">
    <citation type="journal article" date="2012" name="J. Bacteriol.">
        <title>Genome Sequence of the Alkane-Degrading Bacterium Alcanivorax hongdengensis Type Strain A-11-3.</title>
        <authorList>
            <person name="Lai Q."/>
            <person name="Shao Z."/>
        </authorList>
    </citation>
    <scope>NUCLEOTIDE SEQUENCE [LARGE SCALE GENOMIC DNA]</scope>
    <source>
        <strain evidence="5 6">A-11-3</strain>
    </source>
</reference>
<dbReference type="PRINTS" id="PR00033">
    <property type="entry name" value="HTHASNC"/>
</dbReference>
<accession>L0WFD4</accession>
<dbReference type="InterPro" id="IPR019888">
    <property type="entry name" value="Tscrpt_reg_AsnC-like"/>
</dbReference>
<keyword evidence="3" id="KW-0804">Transcription</keyword>
<name>L0WFD4_9GAMM</name>
<evidence type="ECO:0000313" key="6">
    <source>
        <dbReference type="Proteomes" id="UP000010164"/>
    </source>
</evidence>
<keyword evidence="6" id="KW-1185">Reference proteome</keyword>
<dbReference type="PANTHER" id="PTHR30154:SF34">
    <property type="entry name" value="TRANSCRIPTIONAL REGULATOR AZLB"/>
    <property type="match status" value="1"/>
</dbReference>
<comment type="caution">
    <text evidence="5">The sequence shown here is derived from an EMBL/GenBank/DDBJ whole genome shotgun (WGS) entry which is preliminary data.</text>
</comment>
<dbReference type="PATRIC" id="fig|1177179.3.peg.707"/>
<protein>
    <submittedName>
        <fullName evidence="5">Transcriptional regulator</fullName>
    </submittedName>
</protein>
<dbReference type="InterPro" id="IPR019887">
    <property type="entry name" value="Tscrpt_reg_AsnC/Lrp_C"/>
</dbReference>
<dbReference type="STRING" id="1177179.A11A3_03544"/>
<dbReference type="Gene3D" id="1.10.10.10">
    <property type="entry name" value="Winged helix-like DNA-binding domain superfamily/Winged helix DNA-binding domain"/>
    <property type="match status" value="1"/>
</dbReference>
<keyword evidence="2" id="KW-0238">DNA-binding</keyword>
<evidence type="ECO:0000259" key="4">
    <source>
        <dbReference type="PROSITE" id="PS50956"/>
    </source>
</evidence>
<dbReference type="Gene3D" id="3.30.70.920">
    <property type="match status" value="1"/>
</dbReference>
<feature type="domain" description="HTH asnC-type" evidence="4">
    <location>
        <begin position="9"/>
        <end position="70"/>
    </location>
</feature>
<dbReference type="Pfam" id="PF13412">
    <property type="entry name" value="HTH_24"/>
    <property type="match status" value="1"/>
</dbReference>
<evidence type="ECO:0000256" key="2">
    <source>
        <dbReference type="ARBA" id="ARBA00023125"/>
    </source>
</evidence>
<keyword evidence="1" id="KW-0805">Transcription regulation</keyword>
<dbReference type="PROSITE" id="PS00519">
    <property type="entry name" value="HTH_ASNC_1"/>
    <property type="match status" value="1"/>
</dbReference>
<dbReference type="InterPro" id="IPR011008">
    <property type="entry name" value="Dimeric_a/b-barrel"/>
</dbReference>
<dbReference type="GO" id="GO:0043565">
    <property type="term" value="F:sequence-specific DNA binding"/>
    <property type="evidence" value="ECO:0007669"/>
    <property type="project" value="InterPro"/>
</dbReference>
<gene>
    <name evidence="5" type="ORF">A11A3_03544</name>
</gene>
<evidence type="ECO:0000313" key="5">
    <source>
        <dbReference type="EMBL" id="EKF75399.1"/>
    </source>
</evidence>
<dbReference type="RefSeq" id="WP_008927895.1">
    <property type="nucleotide sequence ID" value="NZ_AMRJ01000003.1"/>
</dbReference>
<evidence type="ECO:0000256" key="1">
    <source>
        <dbReference type="ARBA" id="ARBA00023015"/>
    </source>
</evidence>
<dbReference type="EMBL" id="AMRJ01000003">
    <property type="protein sequence ID" value="EKF75399.1"/>
    <property type="molecule type" value="Genomic_DNA"/>
</dbReference>
<dbReference type="eggNOG" id="COG1522">
    <property type="taxonomic scope" value="Bacteria"/>
</dbReference>
<proteinExistence type="predicted"/>
<evidence type="ECO:0000256" key="3">
    <source>
        <dbReference type="ARBA" id="ARBA00023163"/>
    </source>
</evidence>
<dbReference type="Pfam" id="PF01037">
    <property type="entry name" value="AsnC_trans_reg"/>
    <property type="match status" value="1"/>
</dbReference>
<dbReference type="GO" id="GO:0005829">
    <property type="term" value="C:cytosol"/>
    <property type="evidence" value="ECO:0007669"/>
    <property type="project" value="TreeGrafter"/>
</dbReference>
<dbReference type="SUPFAM" id="SSF46785">
    <property type="entry name" value="Winged helix' DNA-binding domain"/>
    <property type="match status" value="1"/>
</dbReference>
<dbReference type="CDD" id="cd00090">
    <property type="entry name" value="HTH_ARSR"/>
    <property type="match status" value="1"/>
</dbReference>
<dbReference type="GO" id="GO:0006355">
    <property type="term" value="P:regulation of DNA-templated transcription"/>
    <property type="evidence" value="ECO:0007669"/>
    <property type="project" value="UniProtKB-ARBA"/>
</dbReference>
<dbReference type="SUPFAM" id="SSF54909">
    <property type="entry name" value="Dimeric alpha+beta barrel"/>
    <property type="match status" value="1"/>
</dbReference>
<dbReference type="GO" id="GO:0043200">
    <property type="term" value="P:response to amino acid"/>
    <property type="evidence" value="ECO:0007669"/>
    <property type="project" value="TreeGrafter"/>
</dbReference>
<dbReference type="Proteomes" id="UP000010164">
    <property type="component" value="Unassembled WGS sequence"/>
</dbReference>
<dbReference type="InterPro" id="IPR036388">
    <property type="entry name" value="WH-like_DNA-bd_sf"/>
</dbReference>
<dbReference type="InterPro" id="IPR000485">
    <property type="entry name" value="AsnC-type_HTH_dom"/>
</dbReference>
<dbReference type="SMART" id="SM00344">
    <property type="entry name" value="HTH_ASNC"/>
    <property type="match status" value="1"/>
</dbReference>